<evidence type="ECO:0000256" key="3">
    <source>
        <dbReference type="ARBA" id="ARBA00022989"/>
    </source>
</evidence>
<reference evidence="7" key="1">
    <citation type="submission" date="2023-08" db="EMBL/GenBank/DDBJ databases">
        <authorList>
            <person name="Messyasz A."/>
            <person name="Mannisto M.K."/>
            <person name="Kerkhof L.J."/>
            <person name="Haggblom M."/>
        </authorList>
    </citation>
    <scope>NUCLEOTIDE SEQUENCE</scope>
    <source>
        <strain evidence="7">X5P6</strain>
    </source>
</reference>
<dbReference type="KEGG" id="tpsc:RBB77_03595"/>
<evidence type="ECO:0000256" key="2">
    <source>
        <dbReference type="ARBA" id="ARBA00022692"/>
    </source>
</evidence>
<evidence type="ECO:0000313" key="7">
    <source>
        <dbReference type="EMBL" id="XCB33988.1"/>
    </source>
</evidence>
<sequence>MQIIDPLYTASMTDQQRAWFYAEYERARKDETTGVLLALFLGAFGIHHFYLRRNTAGIVYLIFFWTGITAILGVIECFFMPDRVRQYNTAQAIYISSQILGSSIHNSEAAAALSYCPSCSSPIDPSASFCTHCGVAITHNQLSAQTAI</sequence>
<evidence type="ECO:0000256" key="5">
    <source>
        <dbReference type="SAM" id="Phobius"/>
    </source>
</evidence>
<proteinExistence type="predicted"/>
<dbReference type="AlphaFoldDB" id="A0AAU7ZST5"/>
<dbReference type="Pfam" id="PF05154">
    <property type="entry name" value="TM2"/>
    <property type="match status" value="1"/>
</dbReference>
<dbReference type="RefSeq" id="WP_353064831.1">
    <property type="nucleotide sequence ID" value="NZ_CP132942.1"/>
</dbReference>
<dbReference type="InterPro" id="IPR007829">
    <property type="entry name" value="TM2"/>
</dbReference>
<evidence type="ECO:0000256" key="4">
    <source>
        <dbReference type="ARBA" id="ARBA00023136"/>
    </source>
</evidence>
<protein>
    <submittedName>
        <fullName evidence="7">NINE protein</fullName>
    </submittedName>
</protein>
<feature type="transmembrane region" description="Helical" evidence="5">
    <location>
        <begin position="57"/>
        <end position="79"/>
    </location>
</feature>
<keyword evidence="2 5" id="KW-0812">Transmembrane</keyword>
<keyword evidence="4 5" id="KW-0472">Membrane</keyword>
<organism evidence="7">
    <name type="scientific">Tunturiibacter psychrotolerans</name>
    <dbReference type="NCBI Taxonomy" id="3069686"/>
    <lineage>
        <taxon>Bacteria</taxon>
        <taxon>Pseudomonadati</taxon>
        <taxon>Acidobacteriota</taxon>
        <taxon>Terriglobia</taxon>
        <taxon>Terriglobales</taxon>
        <taxon>Acidobacteriaceae</taxon>
        <taxon>Tunturiibacter</taxon>
    </lineage>
</organism>
<feature type="domain" description="TM2" evidence="6">
    <location>
        <begin position="29"/>
        <end position="76"/>
    </location>
</feature>
<reference evidence="7" key="2">
    <citation type="journal article" date="2024" name="Environ. Microbiol.">
        <title>Genome analysis and description of Tunturibacter gen. nov. expands the diversity of Terriglobia in tundra soils.</title>
        <authorList>
            <person name="Messyasz A."/>
            <person name="Mannisto M.K."/>
            <person name="Kerkhof L.J."/>
            <person name="Haggblom M.M."/>
        </authorList>
    </citation>
    <scope>NUCLEOTIDE SEQUENCE</scope>
    <source>
        <strain evidence="7">X5P6</strain>
    </source>
</reference>
<keyword evidence="3 5" id="KW-1133">Transmembrane helix</keyword>
<evidence type="ECO:0000259" key="6">
    <source>
        <dbReference type="Pfam" id="PF05154"/>
    </source>
</evidence>
<evidence type="ECO:0000256" key="1">
    <source>
        <dbReference type="ARBA" id="ARBA00004141"/>
    </source>
</evidence>
<accession>A0AAU7ZST5</accession>
<name>A0AAU7ZST5_9BACT</name>
<dbReference type="GO" id="GO:0016020">
    <property type="term" value="C:membrane"/>
    <property type="evidence" value="ECO:0007669"/>
    <property type="project" value="UniProtKB-SubCell"/>
</dbReference>
<feature type="transmembrane region" description="Helical" evidence="5">
    <location>
        <begin position="34"/>
        <end position="51"/>
    </location>
</feature>
<comment type="subcellular location">
    <subcellularLocation>
        <location evidence="1">Membrane</location>
        <topology evidence="1">Multi-pass membrane protein</topology>
    </subcellularLocation>
</comment>
<gene>
    <name evidence="7" type="ORF">RBB77_03595</name>
</gene>
<dbReference type="EMBL" id="CP132942">
    <property type="protein sequence ID" value="XCB33988.1"/>
    <property type="molecule type" value="Genomic_DNA"/>
</dbReference>